<feature type="transmembrane region" description="Helical" evidence="1">
    <location>
        <begin position="194"/>
        <end position="212"/>
    </location>
</feature>
<feature type="transmembrane region" description="Helical" evidence="1">
    <location>
        <begin position="168"/>
        <end position="187"/>
    </location>
</feature>
<evidence type="ECO:0000256" key="1">
    <source>
        <dbReference type="SAM" id="Phobius"/>
    </source>
</evidence>
<sequence>MIQNQEVVVDKILINDMNFILDPYNLFIVNLFVIIAYILMLFILSNLEFIVRKRYVIALVIFALMVFFRIHSSSIGLWAGIIEPNHSSSATQTTLVGVERNIRSDEFLVHTPWLMSQVENSFEIINKNIKSEGINATMLNTPTWSPDILGKPYFWGFLLFGGDYGLSWYWSFKLISIFLLSFEICVFITKNKKLSLLGALWITLSPSIQWWFDTSAAVTEVILLSEAMIVCIITFMKYKDQVIKRQLLIIAFILAGTGFVTILYPPVQVPMAYLIIIFLISSILSVLHNSVSEKKR</sequence>
<keyword evidence="4" id="KW-1185">Reference proteome</keyword>
<feature type="transmembrane region" description="Helical" evidence="1">
    <location>
        <begin position="56"/>
        <end position="81"/>
    </location>
</feature>
<proteinExistence type="predicted"/>
<comment type="caution">
    <text evidence="3">The sequence shown here is derived from an EMBL/GenBank/DDBJ whole genome shotgun (WGS) entry which is preliminary data.</text>
</comment>
<keyword evidence="1" id="KW-0472">Membrane</keyword>
<organism evidence="3 4">
    <name type="scientific">Paenibacillus aceti</name>
    <dbReference type="NCBI Taxonomy" id="1820010"/>
    <lineage>
        <taxon>Bacteria</taxon>
        <taxon>Bacillati</taxon>
        <taxon>Bacillota</taxon>
        <taxon>Bacilli</taxon>
        <taxon>Bacillales</taxon>
        <taxon>Paenibacillaceae</taxon>
        <taxon>Paenibacillus</taxon>
    </lineage>
</organism>
<feature type="transmembrane region" description="Helical" evidence="1">
    <location>
        <begin position="218"/>
        <end position="235"/>
    </location>
</feature>
<keyword evidence="1" id="KW-0812">Transmembrane</keyword>
<accession>A0ABQ1W1K3</accession>
<protein>
    <recommendedName>
        <fullName evidence="2">DUF7657 domain-containing protein</fullName>
    </recommendedName>
</protein>
<name>A0ABQ1W1K3_9BACL</name>
<dbReference type="Pfam" id="PF24677">
    <property type="entry name" value="DUF7657"/>
    <property type="match status" value="1"/>
</dbReference>
<keyword evidence="1" id="KW-1133">Transmembrane helix</keyword>
<dbReference type="RefSeq" id="WP_120463674.1">
    <property type="nucleotide sequence ID" value="NZ_BMIW01000025.1"/>
</dbReference>
<dbReference type="InterPro" id="IPR056074">
    <property type="entry name" value="DUF7657"/>
</dbReference>
<feature type="transmembrane region" description="Helical" evidence="1">
    <location>
        <begin position="247"/>
        <end position="265"/>
    </location>
</feature>
<reference evidence="4" key="1">
    <citation type="journal article" date="2019" name="Int. J. Syst. Evol. Microbiol.">
        <title>The Global Catalogue of Microorganisms (GCM) 10K type strain sequencing project: providing services to taxonomists for standard genome sequencing and annotation.</title>
        <authorList>
            <consortium name="The Broad Institute Genomics Platform"/>
            <consortium name="The Broad Institute Genome Sequencing Center for Infectious Disease"/>
            <person name="Wu L."/>
            <person name="Ma J."/>
        </authorList>
    </citation>
    <scope>NUCLEOTIDE SEQUENCE [LARGE SCALE GENOMIC DNA]</scope>
    <source>
        <strain evidence="4">CGMCC 1.15420</strain>
    </source>
</reference>
<feature type="transmembrane region" description="Helical" evidence="1">
    <location>
        <begin position="271"/>
        <end position="291"/>
    </location>
</feature>
<evidence type="ECO:0000259" key="2">
    <source>
        <dbReference type="Pfam" id="PF24677"/>
    </source>
</evidence>
<feature type="transmembrane region" description="Helical" evidence="1">
    <location>
        <begin position="24"/>
        <end position="44"/>
    </location>
</feature>
<feature type="domain" description="DUF7657" evidence="2">
    <location>
        <begin position="54"/>
        <end position="289"/>
    </location>
</feature>
<evidence type="ECO:0000313" key="3">
    <source>
        <dbReference type="EMBL" id="GGG08275.1"/>
    </source>
</evidence>
<evidence type="ECO:0000313" key="4">
    <source>
        <dbReference type="Proteomes" id="UP000608420"/>
    </source>
</evidence>
<dbReference type="EMBL" id="BMIW01000025">
    <property type="protein sequence ID" value="GGG08275.1"/>
    <property type="molecule type" value="Genomic_DNA"/>
</dbReference>
<dbReference type="Proteomes" id="UP000608420">
    <property type="component" value="Unassembled WGS sequence"/>
</dbReference>
<gene>
    <name evidence="3" type="ORF">GCM10010913_32530</name>
</gene>